<dbReference type="GO" id="GO:0045214">
    <property type="term" value="P:sarcomere organization"/>
    <property type="evidence" value="ECO:0007669"/>
    <property type="project" value="TreeGrafter"/>
</dbReference>
<dbReference type="PANTHER" id="PTHR13817:SF151">
    <property type="entry name" value="TITIN"/>
    <property type="match status" value="1"/>
</dbReference>
<dbReference type="Pfam" id="PF07679">
    <property type="entry name" value="I-set"/>
    <property type="match status" value="2"/>
</dbReference>
<evidence type="ECO:0000313" key="5">
    <source>
        <dbReference type="Proteomes" id="UP000265100"/>
    </source>
</evidence>
<feature type="domain" description="Ig-like" evidence="3">
    <location>
        <begin position="1"/>
        <end position="58"/>
    </location>
</feature>
<dbReference type="FunFam" id="2.60.40.10:FF:001342">
    <property type="entry name" value="titin isoform X1"/>
    <property type="match status" value="1"/>
</dbReference>
<dbReference type="Pfam" id="PF18362">
    <property type="entry name" value="THB"/>
    <property type="match status" value="1"/>
</dbReference>
<dbReference type="InterPro" id="IPR003598">
    <property type="entry name" value="Ig_sub2"/>
</dbReference>
<sequence>MKGKWRQITPGGRISIEHKGQDAKLQIREVTKSDSGHYRCVATNKHGEIESGADMEVTKKEDMGEVGDLRTRLKKTPSKQKSPKKEEEVNIVELLRGHDPKDYERILREHGIHDYRAILQAVEFLKKEKEMETGRAEVERGARVEEEDMARLIEQLEGRVSMEPVSVMEDITDQTITENQSATFECQIKINYPEITLTWYKGTQKLDNSEKYDISSVGDRHYLKIKNCQVKDQGNYRVVCGPHISNAKLTVTVDQIQFTKSIRSIE</sequence>
<dbReference type="CDD" id="cd00096">
    <property type="entry name" value="Ig"/>
    <property type="match status" value="2"/>
</dbReference>
<reference evidence="4" key="2">
    <citation type="submission" date="2025-08" db="UniProtKB">
        <authorList>
            <consortium name="Ensembl"/>
        </authorList>
    </citation>
    <scope>IDENTIFICATION</scope>
</reference>
<feature type="domain" description="Ig-like" evidence="3">
    <location>
        <begin position="164"/>
        <end position="236"/>
    </location>
</feature>
<proteinExistence type="predicted"/>
<evidence type="ECO:0000313" key="4">
    <source>
        <dbReference type="Ensembl" id="ENSACLP00000015619.2"/>
    </source>
</evidence>
<dbReference type="InterPro" id="IPR040849">
    <property type="entry name" value="MyBP-C_THB"/>
</dbReference>
<dbReference type="SUPFAM" id="SSF48726">
    <property type="entry name" value="Immunoglobulin"/>
    <property type="match status" value="2"/>
</dbReference>
<dbReference type="InterPro" id="IPR013098">
    <property type="entry name" value="Ig_I-set"/>
</dbReference>
<organism evidence="4 5">
    <name type="scientific">Astatotilapia calliptera</name>
    <name type="common">Eastern happy</name>
    <name type="synonym">Chromis callipterus</name>
    <dbReference type="NCBI Taxonomy" id="8154"/>
    <lineage>
        <taxon>Eukaryota</taxon>
        <taxon>Metazoa</taxon>
        <taxon>Chordata</taxon>
        <taxon>Craniata</taxon>
        <taxon>Vertebrata</taxon>
        <taxon>Euteleostomi</taxon>
        <taxon>Actinopterygii</taxon>
        <taxon>Neopterygii</taxon>
        <taxon>Teleostei</taxon>
        <taxon>Neoteleostei</taxon>
        <taxon>Acanthomorphata</taxon>
        <taxon>Ovalentaria</taxon>
        <taxon>Cichlomorphae</taxon>
        <taxon>Cichliformes</taxon>
        <taxon>Cichlidae</taxon>
        <taxon>African cichlids</taxon>
        <taxon>Pseudocrenilabrinae</taxon>
        <taxon>Haplochromini</taxon>
        <taxon>Astatotilapia</taxon>
    </lineage>
</organism>
<dbReference type="Ensembl" id="ENSACLT00000015982.2">
    <property type="protein sequence ID" value="ENSACLP00000015619.2"/>
    <property type="gene ID" value="ENSACLG00000037642.1"/>
</dbReference>
<evidence type="ECO:0000256" key="1">
    <source>
        <dbReference type="ARBA" id="ARBA00022737"/>
    </source>
</evidence>
<dbReference type="GO" id="GO:0031430">
    <property type="term" value="C:M band"/>
    <property type="evidence" value="ECO:0007669"/>
    <property type="project" value="TreeGrafter"/>
</dbReference>
<dbReference type="InterPro" id="IPR007110">
    <property type="entry name" value="Ig-like_dom"/>
</dbReference>
<reference evidence="4" key="1">
    <citation type="submission" date="2018-05" db="EMBL/GenBank/DDBJ databases">
        <authorList>
            <person name="Datahose"/>
        </authorList>
    </citation>
    <scope>NUCLEOTIDE SEQUENCE</scope>
</reference>
<dbReference type="Gene3D" id="2.60.40.10">
    <property type="entry name" value="Immunoglobulins"/>
    <property type="match status" value="2"/>
</dbReference>
<name>A0A3P8PF55_ASTCA</name>
<dbReference type="InterPro" id="IPR013783">
    <property type="entry name" value="Ig-like_fold"/>
</dbReference>
<dbReference type="Bgee" id="ENSACLG00000010641">
    <property type="expression patterns" value="Expressed in muscle tissue and 2 other cell types or tissues"/>
</dbReference>
<dbReference type="InterPro" id="IPR003599">
    <property type="entry name" value="Ig_sub"/>
</dbReference>
<dbReference type="AlphaFoldDB" id="A0A3P8PF55"/>
<dbReference type="GeneTree" id="ENSGT01110000267173"/>
<dbReference type="SMART" id="SM00408">
    <property type="entry name" value="IGc2"/>
    <property type="match status" value="2"/>
</dbReference>
<keyword evidence="2" id="KW-0393">Immunoglobulin domain</keyword>
<dbReference type="InterPro" id="IPR050964">
    <property type="entry name" value="Striated_Muscle_Regulatory"/>
</dbReference>
<dbReference type="SMART" id="SM00409">
    <property type="entry name" value="IG"/>
    <property type="match status" value="2"/>
</dbReference>
<keyword evidence="1" id="KW-0677">Repeat</keyword>
<dbReference type="PROSITE" id="PS50835">
    <property type="entry name" value="IG_LIKE"/>
    <property type="match status" value="2"/>
</dbReference>
<protein>
    <recommendedName>
        <fullName evidence="3">Ig-like domain-containing protein</fullName>
    </recommendedName>
</protein>
<dbReference type="InterPro" id="IPR036179">
    <property type="entry name" value="Ig-like_dom_sf"/>
</dbReference>
<dbReference type="PANTHER" id="PTHR13817">
    <property type="entry name" value="TITIN"/>
    <property type="match status" value="1"/>
</dbReference>
<reference evidence="4" key="3">
    <citation type="submission" date="2025-09" db="UniProtKB">
        <authorList>
            <consortium name="Ensembl"/>
        </authorList>
    </citation>
    <scope>IDENTIFICATION</scope>
</reference>
<keyword evidence="5" id="KW-1185">Reference proteome</keyword>
<dbReference type="Proteomes" id="UP000265100">
    <property type="component" value="Chromosome 16"/>
</dbReference>
<evidence type="ECO:0000256" key="2">
    <source>
        <dbReference type="ARBA" id="ARBA00023319"/>
    </source>
</evidence>
<evidence type="ECO:0000259" key="3">
    <source>
        <dbReference type="PROSITE" id="PS50835"/>
    </source>
</evidence>
<accession>A0A3P8PF55</accession>